<dbReference type="OMA" id="DEHHERV"/>
<dbReference type="Gene3D" id="3.30.40.10">
    <property type="entry name" value="Zinc/RING finger domain, C3HC4 (zinc finger)"/>
    <property type="match status" value="1"/>
</dbReference>
<dbReference type="AlphaFoldDB" id="A0A9P7C7Z3"/>
<feature type="region of interest" description="Disordered" evidence="5">
    <location>
        <begin position="1"/>
        <end position="34"/>
    </location>
</feature>
<evidence type="ECO:0000256" key="4">
    <source>
        <dbReference type="PROSITE-ProRule" id="PRU00146"/>
    </source>
</evidence>
<proteinExistence type="predicted"/>
<accession>A0A9P7C7Z3</accession>
<evidence type="ECO:0000313" key="7">
    <source>
        <dbReference type="EMBL" id="KAG1539547.1"/>
    </source>
</evidence>
<dbReference type="Pfam" id="PF00628">
    <property type="entry name" value="PHD"/>
    <property type="match status" value="1"/>
</dbReference>
<comment type="caution">
    <text evidence="7">The sequence shown here is derived from an EMBL/GenBank/DDBJ whole genome shotgun (WGS) entry which is preliminary data.</text>
</comment>
<evidence type="ECO:0000256" key="3">
    <source>
        <dbReference type="ARBA" id="ARBA00022833"/>
    </source>
</evidence>
<gene>
    <name evidence="7" type="ORF">G6F51_009076</name>
</gene>
<evidence type="ECO:0000259" key="6">
    <source>
        <dbReference type="PROSITE" id="PS50016"/>
    </source>
</evidence>
<dbReference type="GO" id="GO:0008270">
    <property type="term" value="F:zinc ion binding"/>
    <property type="evidence" value="ECO:0007669"/>
    <property type="project" value="UniProtKB-KW"/>
</dbReference>
<evidence type="ECO:0000256" key="2">
    <source>
        <dbReference type="ARBA" id="ARBA00022771"/>
    </source>
</evidence>
<dbReference type="InterPro" id="IPR011011">
    <property type="entry name" value="Znf_FYVE_PHD"/>
</dbReference>
<feature type="region of interest" description="Disordered" evidence="5">
    <location>
        <begin position="127"/>
        <end position="147"/>
    </location>
</feature>
<dbReference type="InterPro" id="IPR001965">
    <property type="entry name" value="Znf_PHD"/>
</dbReference>
<evidence type="ECO:0000313" key="8">
    <source>
        <dbReference type="Proteomes" id="UP000717996"/>
    </source>
</evidence>
<sequence>MKRTSLQDSSNHSNPLDSVENTIELTRGSSQRLRTKRNFKAIQSSTEEQNHTNKRVQIENYRHVFCDHSKKTSLMKKLVPQTFTTDIQHEKVEQTKRPTMGGKTIGSIHKAEPMSSQELKLLSRRINPHEPLPSPHASPRKPPLPNIHKKSTLRQFICEPCNKHYKTRNGLAYHHERCKYRKTEVKVIIQCTCSNNSTEGTMIECTQCRTWLHMKCVQETVRQQQEDSFVCPRCLPPPPEEDSFDFLRFFSDESFNAFIDEGTSIDFNSVDWCNDIPSLLDNYTPSETFSSNNNIPSSPLLQSDWLHFTHLIDDFNKNDEL</sequence>
<dbReference type="InterPro" id="IPR019787">
    <property type="entry name" value="Znf_PHD-finger"/>
</dbReference>
<reference evidence="7" key="1">
    <citation type="journal article" date="2020" name="Microb. Genom.">
        <title>Genetic diversity of clinical and environmental Mucorales isolates obtained from an investigation of mucormycosis cases among solid organ transplant recipients.</title>
        <authorList>
            <person name="Nguyen M.H."/>
            <person name="Kaul D."/>
            <person name="Muto C."/>
            <person name="Cheng S.J."/>
            <person name="Richter R.A."/>
            <person name="Bruno V.M."/>
            <person name="Liu G."/>
            <person name="Beyhan S."/>
            <person name="Sundermann A.J."/>
            <person name="Mounaud S."/>
            <person name="Pasculle A.W."/>
            <person name="Nierman W.C."/>
            <person name="Driscoll E."/>
            <person name="Cumbie R."/>
            <person name="Clancy C.J."/>
            <person name="Dupont C.L."/>
        </authorList>
    </citation>
    <scope>NUCLEOTIDE SEQUENCE</scope>
    <source>
        <strain evidence="7">GL16</strain>
    </source>
</reference>
<evidence type="ECO:0000256" key="5">
    <source>
        <dbReference type="SAM" id="MobiDB-lite"/>
    </source>
</evidence>
<feature type="domain" description="PHD-type" evidence="6">
    <location>
        <begin position="155"/>
        <end position="237"/>
    </location>
</feature>
<dbReference type="SUPFAM" id="SSF57903">
    <property type="entry name" value="FYVE/PHD zinc finger"/>
    <property type="match status" value="1"/>
</dbReference>
<dbReference type="Proteomes" id="UP000717996">
    <property type="component" value="Unassembled WGS sequence"/>
</dbReference>
<name>A0A9P7C7Z3_RHIOR</name>
<dbReference type="SMART" id="SM00249">
    <property type="entry name" value="PHD"/>
    <property type="match status" value="1"/>
</dbReference>
<dbReference type="PROSITE" id="PS50016">
    <property type="entry name" value="ZF_PHD_2"/>
    <property type="match status" value="1"/>
</dbReference>
<keyword evidence="3" id="KW-0862">Zinc</keyword>
<keyword evidence="2 4" id="KW-0863">Zinc-finger</keyword>
<protein>
    <recommendedName>
        <fullName evidence="6">PHD-type domain-containing protein</fullName>
    </recommendedName>
</protein>
<organism evidence="7 8">
    <name type="scientific">Rhizopus oryzae</name>
    <name type="common">Mucormycosis agent</name>
    <name type="synonym">Rhizopus arrhizus var. delemar</name>
    <dbReference type="NCBI Taxonomy" id="64495"/>
    <lineage>
        <taxon>Eukaryota</taxon>
        <taxon>Fungi</taxon>
        <taxon>Fungi incertae sedis</taxon>
        <taxon>Mucoromycota</taxon>
        <taxon>Mucoromycotina</taxon>
        <taxon>Mucoromycetes</taxon>
        <taxon>Mucorales</taxon>
        <taxon>Mucorineae</taxon>
        <taxon>Rhizopodaceae</taxon>
        <taxon>Rhizopus</taxon>
    </lineage>
</organism>
<dbReference type="OrthoDB" id="79252at2759"/>
<feature type="compositionally biased region" description="Pro residues" evidence="5">
    <location>
        <begin position="130"/>
        <end position="145"/>
    </location>
</feature>
<feature type="compositionally biased region" description="Polar residues" evidence="5">
    <location>
        <begin position="1"/>
        <end position="32"/>
    </location>
</feature>
<evidence type="ECO:0000256" key="1">
    <source>
        <dbReference type="ARBA" id="ARBA00022723"/>
    </source>
</evidence>
<keyword evidence="1" id="KW-0479">Metal-binding</keyword>
<dbReference type="EMBL" id="JAANIT010001594">
    <property type="protein sequence ID" value="KAG1539547.1"/>
    <property type="molecule type" value="Genomic_DNA"/>
</dbReference>
<dbReference type="InterPro" id="IPR013083">
    <property type="entry name" value="Znf_RING/FYVE/PHD"/>
</dbReference>